<reference evidence="6 7" key="1">
    <citation type="journal article" date="2015" name="Genome Announc.">
        <title>Complete Genome Sequence of Polypropylene Glycol- and Polyethylene Glycol-Degrading Sphingopyxis macrogoltabida Strain EY-1.</title>
        <authorList>
            <person name="Ohtsubo Y."/>
            <person name="Nagata Y."/>
            <person name="Numata M."/>
            <person name="Tsuchikane K."/>
            <person name="Hosoyama A."/>
            <person name="Yamazoe A."/>
            <person name="Tsuda M."/>
            <person name="Fujita N."/>
            <person name="Kawai F."/>
        </authorList>
    </citation>
    <scope>NUCLEOTIDE SEQUENCE [LARGE SCALE GENOMIC DNA]</scope>
    <source>
        <strain evidence="6 7">EY-1</strain>
    </source>
</reference>
<evidence type="ECO:0000313" key="6">
    <source>
        <dbReference type="EMBL" id="ALH79211.1"/>
    </source>
</evidence>
<dbReference type="CDD" id="cd07106">
    <property type="entry name" value="ALDH_AldA-AAD23400"/>
    <property type="match status" value="1"/>
</dbReference>
<name>A0A0N7GRY5_SPHMC</name>
<organism evidence="6 7">
    <name type="scientific">Sphingopyxis macrogoltabida</name>
    <name type="common">Sphingomonas macrogoltabidus</name>
    <dbReference type="NCBI Taxonomy" id="33050"/>
    <lineage>
        <taxon>Bacteria</taxon>
        <taxon>Pseudomonadati</taxon>
        <taxon>Pseudomonadota</taxon>
        <taxon>Alphaproteobacteria</taxon>
        <taxon>Sphingomonadales</taxon>
        <taxon>Sphingomonadaceae</taxon>
        <taxon>Sphingopyxis</taxon>
    </lineage>
</organism>
<dbReference type="InterPro" id="IPR016163">
    <property type="entry name" value="Ald_DH_C"/>
</dbReference>
<dbReference type="InterPro" id="IPR016161">
    <property type="entry name" value="Ald_DH/histidinol_DH"/>
</dbReference>
<dbReference type="InterPro" id="IPR016162">
    <property type="entry name" value="Ald_DH_N"/>
</dbReference>
<comment type="similarity">
    <text evidence="1 4">Belongs to the aldehyde dehydrogenase family.</text>
</comment>
<evidence type="ECO:0000256" key="1">
    <source>
        <dbReference type="ARBA" id="ARBA00009986"/>
    </source>
</evidence>
<dbReference type="RefSeq" id="WP_054586701.1">
    <property type="nucleotide sequence ID" value="NZ_CP012700.1"/>
</dbReference>
<feature type="active site" evidence="3">
    <location>
        <position position="244"/>
    </location>
</feature>
<evidence type="ECO:0000256" key="4">
    <source>
        <dbReference type="RuleBase" id="RU003345"/>
    </source>
</evidence>
<dbReference type="Gene3D" id="3.40.309.10">
    <property type="entry name" value="Aldehyde Dehydrogenase, Chain A, domain 2"/>
    <property type="match status" value="1"/>
</dbReference>
<dbReference type="Gene3D" id="3.40.605.10">
    <property type="entry name" value="Aldehyde Dehydrogenase, Chain A, domain 1"/>
    <property type="match status" value="1"/>
</dbReference>
<evidence type="ECO:0000313" key="7">
    <source>
        <dbReference type="Proteomes" id="UP000058074"/>
    </source>
</evidence>
<accession>A0A0N7GRY5</accession>
<gene>
    <name evidence="6" type="ORF">AN936_02120</name>
</gene>
<dbReference type="InterPro" id="IPR044086">
    <property type="entry name" value="LUC3-like"/>
</dbReference>
<dbReference type="GO" id="GO:0016620">
    <property type="term" value="F:oxidoreductase activity, acting on the aldehyde or oxo group of donors, NAD or NADP as acceptor"/>
    <property type="evidence" value="ECO:0007669"/>
    <property type="project" value="InterPro"/>
</dbReference>
<dbReference type="Pfam" id="PF00171">
    <property type="entry name" value="Aldedh"/>
    <property type="match status" value="1"/>
</dbReference>
<dbReference type="FunFam" id="3.40.309.10:FF:000009">
    <property type="entry name" value="Aldehyde dehydrogenase A"/>
    <property type="match status" value="1"/>
</dbReference>
<dbReference type="PANTHER" id="PTHR11699">
    <property type="entry name" value="ALDEHYDE DEHYDROGENASE-RELATED"/>
    <property type="match status" value="1"/>
</dbReference>
<dbReference type="PROSITE" id="PS00687">
    <property type="entry name" value="ALDEHYDE_DEHYDR_GLU"/>
    <property type="match status" value="1"/>
</dbReference>
<dbReference type="InterPro" id="IPR016160">
    <property type="entry name" value="Ald_DH_CS_CYS"/>
</dbReference>
<proteinExistence type="inferred from homology"/>
<dbReference type="OrthoDB" id="9802947at2"/>
<dbReference type="InterPro" id="IPR029510">
    <property type="entry name" value="Ald_DH_CS_GLU"/>
</dbReference>
<dbReference type="AlphaFoldDB" id="A0A0N7GRY5"/>
<dbReference type="SUPFAM" id="SSF53720">
    <property type="entry name" value="ALDH-like"/>
    <property type="match status" value="1"/>
</dbReference>
<dbReference type="PATRIC" id="fig|33050.5.peg.442"/>
<dbReference type="PROSITE" id="PS00070">
    <property type="entry name" value="ALDEHYDE_DEHYDR_CYS"/>
    <property type="match status" value="1"/>
</dbReference>
<sequence length="471" mass="50770">MSFFDSFTMTIGGKAVSSSETIDVINPATEEIVAKAPDCSEKQLDDAVAAARAAFPGWRATPIEERRRAVARIGEVLTEHQADFARLFTLEQGRPLDGAAQEIAFAAYWANEVSKQDIPVTVTEDSASKRSETRHVPLGVVAGIVPWNFPVNLAVWKIAPALLTGNTLVLKPSPFTPLTMLKLAELLREHLPPGVFNVISGGDRLGPWLTAHEGIDKISFTGSTATGKRVMETASKGLKRVTLELGGNDAAIVMPDVALDEVADKLFFSAFANSGQICIATKRMYVHEDVYDKVADALVARARAAKVGDGLDQGSNFGPIQNRPQFERVKNLIEDAKQQGLRFLAGGDVPEGTGFFVPLAIVDNPPEDSRVVQEEAFGPVLPLLKFRDIDEVVARANACEYGLGGSIWSADTEAAADIASRLETGTVWINDTLYIMPWTPFAGHKQSGIGVENGKEGLLEFTVPQTVTIAK</sequence>
<protein>
    <submittedName>
        <fullName evidence="6">Aldehyde dehydrogenase</fullName>
    </submittedName>
</protein>
<dbReference type="KEGG" id="smag:AN936_02120"/>
<dbReference type="FunFam" id="3.40.605.10:FF:000007">
    <property type="entry name" value="NAD/NADP-dependent betaine aldehyde dehydrogenase"/>
    <property type="match status" value="1"/>
</dbReference>
<evidence type="ECO:0000256" key="3">
    <source>
        <dbReference type="PROSITE-ProRule" id="PRU10007"/>
    </source>
</evidence>
<dbReference type="EMBL" id="CP012700">
    <property type="protein sequence ID" value="ALH79211.1"/>
    <property type="molecule type" value="Genomic_DNA"/>
</dbReference>
<feature type="domain" description="Aldehyde dehydrogenase" evidence="5">
    <location>
        <begin position="18"/>
        <end position="467"/>
    </location>
</feature>
<dbReference type="InterPro" id="IPR015590">
    <property type="entry name" value="Aldehyde_DH_dom"/>
</dbReference>
<dbReference type="Proteomes" id="UP000058074">
    <property type="component" value="Chromosome"/>
</dbReference>
<keyword evidence="2 4" id="KW-0560">Oxidoreductase</keyword>
<evidence type="ECO:0000256" key="2">
    <source>
        <dbReference type="ARBA" id="ARBA00023002"/>
    </source>
</evidence>
<evidence type="ECO:0000259" key="5">
    <source>
        <dbReference type="Pfam" id="PF00171"/>
    </source>
</evidence>